<dbReference type="WBParaSite" id="maker-uti_cns_0001247-snap-gene-0.8-mRNA-1">
    <property type="protein sequence ID" value="maker-uti_cns_0001247-snap-gene-0.8-mRNA-1"/>
    <property type="gene ID" value="maker-uti_cns_0001247-snap-gene-0.8"/>
</dbReference>
<keyword evidence="1" id="KW-1185">Reference proteome</keyword>
<evidence type="ECO:0000313" key="1">
    <source>
        <dbReference type="Proteomes" id="UP000095280"/>
    </source>
</evidence>
<accession>A0A1I8GAQ7</accession>
<protein>
    <submittedName>
        <fullName evidence="2">FtsJ domain-containing protein</fullName>
    </submittedName>
</protein>
<proteinExistence type="predicted"/>
<dbReference type="Proteomes" id="UP000095280">
    <property type="component" value="Unplaced"/>
</dbReference>
<dbReference type="AlphaFoldDB" id="A0A1I8GAQ7"/>
<sequence>MVVKKVEALAAMPSGPHPQLMSALTRLRNHLSLMAPVCLAPCWRQVVRGLRRVRSPRRPENRVPACAIASDGSLSTRVERIQQPLYTTALALAGVPRTVPSDHLVADIGCGPVARLPPELPVLGLDLCLPADFNQQQRPTKTLLAGNCYYQVRCDLTKQQWPVRRGMADSAVSVSAMQCLLSGGQPMAFVLLSNATGIVRPGGLTVMQFYPTGVEQVAMVMNAAALTDRPHIYRLFNRIALPIAKMKRLLACTCWSSGRQKRGGFDVGDCDTAGSQQVFSTVTNGANLGLSCSQKTCTPPFAPSAHEATISRSRRRRYALVFCFFHQQFESTSSSAAQRAARDLLRGLGFITHSFFNLDKLDDILSELRA</sequence>
<dbReference type="Gene3D" id="3.40.50.150">
    <property type="entry name" value="Vaccinia Virus protein VP39"/>
    <property type="match status" value="1"/>
</dbReference>
<evidence type="ECO:0000313" key="2">
    <source>
        <dbReference type="WBParaSite" id="maker-uti_cns_0001247-snap-gene-0.8-mRNA-1"/>
    </source>
</evidence>
<organism evidence="1 2">
    <name type="scientific">Macrostomum lignano</name>
    <dbReference type="NCBI Taxonomy" id="282301"/>
    <lineage>
        <taxon>Eukaryota</taxon>
        <taxon>Metazoa</taxon>
        <taxon>Spiralia</taxon>
        <taxon>Lophotrochozoa</taxon>
        <taxon>Platyhelminthes</taxon>
        <taxon>Rhabditophora</taxon>
        <taxon>Macrostomorpha</taxon>
        <taxon>Macrostomida</taxon>
        <taxon>Macrostomidae</taxon>
        <taxon>Macrostomum</taxon>
    </lineage>
</organism>
<name>A0A1I8GAQ7_9PLAT</name>
<dbReference type="InterPro" id="IPR029063">
    <property type="entry name" value="SAM-dependent_MTases_sf"/>
</dbReference>
<reference evidence="2" key="1">
    <citation type="submission" date="2016-11" db="UniProtKB">
        <authorList>
            <consortium name="WormBaseParasite"/>
        </authorList>
    </citation>
    <scope>IDENTIFICATION</scope>
</reference>